<dbReference type="PANTHER" id="PTHR21818">
    <property type="entry name" value="BC025462 PROTEIN"/>
    <property type="match status" value="1"/>
</dbReference>
<dbReference type="EMBL" id="OU503049">
    <property type="protein sequence ID" value="CAI9776222.1"/>
    <property type="molecule type" value="Genomic_DNA"/>
</dbReference>
<organism evidence="3 4">
    <name type="scientific">Fraxinus pennsylvanica</name>
    <dbReference type="NCBI Taxonomy" id="56036"/>
    <lineage>
        <taxon>Eukaryota</taxon>
        <taxon>Viridiplantae</taxon>
        <taxon>Streptophyta</taxon>
        <taxon>Embryophyta</taxon>
        <taxon>Tracheophyta</taxon>
        <taxon>Spermatophyta</taxon>
        <taxon>Magnoliopsida</taxon>
        <taxon>eudicotyledons</taxon>
        <taxon>Gunneridae</taxon>
        <taxon>Pentapetalae</taxon>
        <taxon>asterids</taxon>
        <taxon>lamiids</taxon>
        <taxon>Lamiales</taxon>
        <taxon>Oleaceae</taxon>
        <taxon>Oleeae</taxon>
        <taxon>Fraxinus</taxon>
    </lineage>
</organism>
<evidence type="ECO:0000313" key="4">
    <source>
        <dbReference type="Proteomes" id="UP000834106"/>
    </source>
</evidence>
<dbReference type="InterPro" id="IPR026171">
    <property type="entry name" value="FANCI"/>
</dbReference>
<reference evidence="3" key="1">
    <citation type="submission" date="2023-05" db="EMBL/GenBank/DDBJ databases">
        <authorList>
            <person name="Huff M."/>
        </authorList>
    </citation>
    <scope>NUCLEOTIDE SEQUENCE</scope>
</reference>
<dbReference type="GO" id="GO:0070182">
    <property type="term" value="F:DNA polymerase binding"/>
    <property type="evidence" value="ECO:0007669"/>
    <property type="project" value="TreeGrafter"/>
</dbReference>
<proteinExistence type="predicted"/>
<gene>
    <name evidence="3" type="ORF">FPE_LOCUS23652</name>
</gene>
<evidence type="ECO:0000259" key="2">
    <source>
        <dbReference type="Pfam" id="PF14678"/>
    </source>
</evidence>
<protein>
    <recommendedName>
        <fullName evidence="2">FANCI solenoid 4 domain-containing protein</fullName>
    </recommendedName>
</protein>
<dbReference type="InterPro" id="IPR029314">
    <property type="entry name" value="FANCI_S4"/>
</dbReference>
<feature type="compositionally biased region" description="Low complexity" evidence="1">
    <location>
        <begin position="211"/>
        <end position="223"/>
    </location>
</feature>
<feature type="region of interest" description="Disordered" evidence="1">
    <location>
        <begin position="204"/>
        <end position="254"/>
    </location>
</feature>
<evidence type="ECO:0000313" key="3">
    <source>
        <dbReference type="EMBL" id="CAI9776222.1"/>
    </source>
</evidence>
<dbReference type="PANTHER" id="PTHR21818:SF0">
    <property type="entry name" value="FANCONI ANEMIA GROUP I PROTEIN"/>
    <property type="match status" value="1"/>
</dbReference>
<keyword evidence="4" id="KW-1185">Reference proteome</keyword>
<dbReference type="Pfam" id="PF14678">
    <property type="entry name" value="FANCI_S4"/>
    <property type="match status" value="1"/>
</dbReference>
<feature type="domain" description="FANCI solenoid 4" evidence="2">
    <location>
        <begin position="160"/>
        <end position="196"/>
    </location>
</feature>
<accession>A0AAD1ZV43</accession>
<evidence type="ECO:0000256" key="1">
    <source>
        <dbReference type="SAM" id="MobiDB-lite"/>
    </source>
</evidence>
<name>A0AAD1ZV43_9LAMI</name>
<dbReference type="GO" id="GO:0006281">
    <property type="term" value="P:DNA repair"/>
    <property type="evidence" value="ECO:0007669"/>
    <property type="project" value="InterPro"/>
</dbReference>
<sequence length="254" mass="29152">MLDDNSETSGAKPDKLYFVDITEEMRSKNLGNWRTRFIVRCANARAMIGDKLPEERKNLVAMWAVHMCKNSDVSNSKSVKSTIFDMDWITQLLDNASSSSKGYICFWISIGRDFIQEQKPNKGLIFFHGNEPQWYADHQAEYLSISAKFFKNLDRILLLQAIETEKYLIQLSKITKINLLRHHAKCSTSWDFKIVEPVKIHWKKKNRTKNQEPQNNNSNNAESESSKEYGNGETEIENVLVHESSPVAADDGAS</sequence>
<dbReference type="Proteomes" id="UP000834106">
    <property type="component" value="Chromosome 14"/>
</dbReference>
<dbReference type="AlphaFoldDB" id="A0AAD1ZV43"/>